<feature type="domain" description="AAA+ ATPase" evidence="1">
    <location>
        <begin position="131"/>
        <end position="264"/>
    </location>
</feature>
<organism evidence="2">
    <name type="scientific">viral metagenome</name>
    <dbReference type="NCBI Taxonomy" id="1070528"/>
    <lineage>
        <taxon>unclassified sequences</taxon>
        <taxon>metagenomes</taxon>
        <taxon>organismal metagenomes</taxon>
    </lineage>
</organism>
<proteinExistence type="predicted"/>
<dbReference type="GO" id="GO:0006260">
    <property type="term" value="P:DNA replication"/>
    <property type="evidence" value="ECO:0007669"/>
    <property type="project" value="TreeGrafter"/>
</dbReference>
<keyword evidence="2" id="KW-0067">ATP-binding</keyword>
<dbReference type="Gene3D" id="3.40.50.300">
    <property type="entry name" value="P-loop containing nucleotide triphosphate hydrolases"/>
    <property type="match status" value="1"/>
</dbReference>
<gene>
    <name evidence="2" type="ORF">MM171A00156_0020</name>
    <name evidence="3" type="ORF">MM171B00154_0006</name>
</gene>
<dbReference type="InterPro" id="IPR003593">
    <property type="entry name" value="AAA+_ATPase"/>
</dbReference>
<dbReference type="EMBL" id="MT143892">
    <property type="protein sequence ID" value="QJB04895.1"/>
    <property type="molecule type" value="Genomic_DNA"/>
</dbReference>
<evidence type="ECO:0000259" key="1">
    <source>
        <dbReference type="SMART" id="SM00382"/>
    </source>
</evidence>
<accession>A0A6M3M6K3</accession>
<protein>
    <submittedName>
        <fullName evidence="2">Putative IstB domain protein ATP-binding protein</fullName>
    </submittedName>
</protein>
<dbReference type="Pfam" id="PF01695">
    <property type="entry name" value="IstB_IS21"/>
    <property type="match status" value="1"/>
</dbReference>
<dbReference type="GO" id="GO:0005524">
    <property type="term" value="F:ATP binding"/>
    <property type="evidence" value="ECO:0007669"/>
    <property type="project" value="UniProtKB-KW"/>
</dbReference>
<evidence type="ECO:0000313" key="3">
    <source>
        <dbReference type="EMBL" id="QJB04895.1"/>
    </source>
</evidence>
<sequence>MEHSPENTAQSIGQLLDTSKDALGEVGKDCATHGAYTSTGMRYKIGRMNREVWTPCPDCEEARLAGERQAEAEKAATAARLRLEAMLEDAAIPRRFIGRTLQTYNAETPEQKRALAVATDYADNFPQKAKRGDSLILLGAPGTGKSHLAAAILQAILPEYCGLYTTCSGVIRAVRSTWRPNSEKTESQVLSILFSVPLLVIDEIGVQYGTDSEQNILFDVMDRRYRDMMPTVLLANLKLKREKPEDPAGLREVLGERIYDRLTETARIVTFEGDSYRAQARKESAA</sequence>
<dbReference type="CDD" id="cd00009">
    <property type="entry name" value="AAA"/>
    <property type="match status" value="1"/>
</dbReference>
<dbReference type="PANTHER" id="PTHR30050">
    <property type="entry name" value="CHROMOSOMAL REPLICATION INITIATOR PROTEIN DNAA"/>
    <property type="match status" value="1"/>
</dbReference>
<dbReference type="SUPFAM" id="SSF52540">
    <property type="entry name" value="P-loop containing nucleoside triphosphate hydrolases"/>
    <property type="match status" value="1"/>
</dbReference>
<dbReference type="AlphaFoldDB" id="A0A6M3M6K3"/>
<dbReference type="PANTHER" id="PTHR30050:SF4">
    <property type="entry name" value="ATP-BINDING PROTEIN RV3427C IN INSERTION SEQUENCE-RELATED"/>
    <property type="match status" value="1"/>
</dbReference>
<keyword evidence="2" id="KW-0547">Nucleotide-binding</keyword>
<dbReference type="SMART" id="SM00382">
    <property type="entry name" value="AAA"/>
    <property type="match status" value="1"/>
</dbReference>
<dbReference type="InterPro" id="IPR027417">
    <property type="entry name" value="P-loop_NTPase"/>
</dbReference>
<dbReference type="EMBL" id="MT143703">
    <property type="protein sequence ID" value="QJB00926.1"/>
    <property type="molecule type" value="Genomic_DNA"/>
</dbReference>
<evidence type="ECO:0000313" key="2">
    <source>
        <dbReference type="EMBL" id="QJB00926.1"/>
    </source>
</evidence>
<reference evidence="2" key="1">
    <citation type="submission" date="2020-03" db="EMBL/GenBank/DDBJ databases">
        <title>The deep terrestrial virosphere.</title>
        <authorList>
            <person name="Holmfeldt K."/>
            <person name="Nilsson E."/>
            <person name="Simone D."/>
            <person name="Lopez-Fernandez M."/>
            <person name="Wu X."/>
            <person name="de Brujin I."/>
            <person name="Lundin D."/>
            <person name="Andersson A."/>
            <person name="Bertilsson S."/>
            <person name="Dopson M."/>
        </authorList>
    </citation>
    <scope>NUCLEOTIDE SEQUENCE</scope>
    <source>
        <strain evidence="2">MM171A00156</strain>
        <strain evidence="3">MM171B00154</strain>
    </source>
</reference>
<name>A0A6M3M6K3_9ZZZZ</name>
<dbReference type="InterPro" id="IPR002611">
    <property type="entry name" value="IstB_ATP-bd"/>
</dbReference>